<dbReference type="Gene3D" id="3.30.1330.40">
    <property type="entry name" value="RutC-like"/>
    <property type="match status" value="1"/>
</dbReference>
<keyword evidence="3" id="KW-1185">Reference proteome</keyword>
<sequence>MKHYLRPEGSPPVNGYSHAVAFSGTSVAVSGQVPVDAEGRIVGEGDPEGQLRQVFVNLRTALAAAGAGMADIAKLTVFLTDLADLGAFRKVRDEFIDVERPPACSLVQVVGLVHPAFRVEIEALAVLPVESVQPG</sequence>
<evidence type="ECO:0000256" key="1">
    <source>
        <dbReference type="ARBA" id="ARBA00010552"/>
    </source>
</evidence>
<dbReference type="SUPFAM" id="SSF55298">
    <property type="entry name" value="YjgF-like"/>
    <property type="match status" value="1"/>
</dbReference>
<reference evidence="2" key="1">
    <citation type="submission" date="2021-03" db="EMBL/GenBank/DDBJ databases">
        <title>Streptomyces poriferae sp. nov., a novel marine sponge-derived Actinobacteria species with anti-MRSA activity.</title>
        <authorList>
            <person name="Sandoval-Powers M."/>
            <person name="Kralova S."/>
            <person name="Nguyen G.-S."/>
            <person name="Fawwal D."/>
            <person name="Degnes K."/>
            <person name="Klinkenberg G."/>
            <person name="Sletta H."/>
            <person name="Wentzel A."/>
            <person name="Liles M.R."/>
        </authorList>
    </citation>
    <scope>NUCLEOTIDE SEQUENCE</scope>
    <source>
        <strain evidence="2">DSM 41794</strain>
    </source>
</reference>
<evidence type="ECO:0000313" key="2">
    <source>
        <dbReference type="EMBL" id="MBO0516743.1"/>
    </source>
</evidence>
<comment type="caution">
    <text evidence="2">The sequence shown here is derived from an EMBL/GenBank/DDBJ whole genome shotgun (WGS) entry which is preliminary data.</text>
</comment>
<dbReference type="Proteomes" id="UP000664167">
    <property type="component" value="Unassembled WGS sequence"/>
</dbReference>
<dbReference type="CDD" id="cd00448">
    <property type="entry name" value="YjgF_YER057c_UK114_family"/>
    <property type="match status" value="1"/>
</dbReference>
<dbReference type="RefSeq" id="WP_206968619.1">
    <property type="nucleotide sequence ID" value="NZ_BAAAJJ010000011.1"/>
</dbReference>
<dbReference type="EMBL" id="JAFLRJ010000443">
    <property type="protein sequence ID" value="MBO0516743.1"/>
    <property type="molecule type" value="Genomic_DNA"/>
</dbReference>
<dbReference type="PANTHER" id="PTHR11803">
    <property type="entry name" value="2-IMINOBUTANOATE/2-IMINOPROPANOATE DEAMINASE RIDA"/>
    <property type="match status" value="1"/>
</dbReference>
<evidence type="ECO:0000313" key="3">
    <source>
        <dbReference type="Proteomes" id="UP000664167"/>
    </source>
</evidence>
<dbReference type="AlphaFoldDB" id="A0A939FEZ3"/>
<dbReference type="GO" id="GO:0019239">
    <property type="term" value="F:deaminase activity"/>
    <property type="evidence" value="ECO:0007669"/>
    <property type="project" value="TreeGrafter"/>
</dbReference>
<protein>
    <submittedName>
        <fullName evidence="2">RidA family protein</fullName>
    </submittedName>
</protein>
<dbReference type="PANTHER" id="PTHR11803:SF58">
    <property type="entry name" value="PROTEIN HMF1-RELATED"/>
    <property type="match status" value="1"/>
</dbReference>
<dbReference type="Pfam" id="PF01042">
    <property type="entry name" value="Ribonuc_L-PSP"/>
    <property type="match status" value="1"/>
</dbReference>
<organism evidence="2 3">
    <name type="scientific">Streptomyces beijiangensis</name>
    <dbReference type="NCBI Taxonomy" id="163361"/>
    <lineage>
        <taxon>Bacteria</taxon>
        <taxon>Bacillati</taxon>
        <taxon>Actinomycetota</taxon>
        <taxon>Actinomycetes</taxon>
        <taxon>Kitasatosporales</taxon>
        <taxon>Streptomycetaceae</taxon>
        <taxon>Streptomyces</taxon>
    </lineage>
</organism>
<comment type="similarity">
    <text evidence="1">Belongs to the RutC family.</text>
</comment>
<gene>
    <name evidence="2" type="ORF">J0695_33980</name>
</gene>
<accession>A0A939FEZ3</accession>
<dbReference type="InterPro" id="IPR006175">
    <property type="entry name" value="YjgF/YER057c/UK114"/>
</dbReference>
<proteinExistence type="inferred from homology"/>
<dbReference type="InterPro" id="IPR035959">
    <property type="entry name" value="RutC-like_sf"/>
</dbReference>
<name>A0A939FEZ3_9ACTN</name>
<dbReference type="GO" id="GO:0005829">
    <property type="term" value="C:cytosol"/>
    <property type="evidence" value="ECO:0007669"/>
    <property type="project" value="TreeGrafter"/>
</dbReference>